<dbReference type="InterPro" id="IPR050797">
    <property type="entry name" value="Carb_Metab_Trans_Reg"/>
</dbReference>
<proteinExistence type="predicted"/>
<dbReference type="Proteomes" id="UP000799437">
    <property type="component" value="Unassembled WGS sequence"/>
</dbReference>
<dbReference type="InterPro" id="IPR007219">
    <property type="entry name" value="XnlR_reg_dom"/>
</dbReference>
<reference evidence="3" key="1">
    <citation type="journal article" date="2020" name="Stud. Mycol.">
        <title>101 Dothideomycetes genomes: a test case for predicting lifestyles and emergence of pathogens.</title>
        <authorList>
            <person name="Haridas S."/>
            <person name="Albert R."/>
            <person name="Binder M."/>
            <person name="Bloem J."/>
            <person name="Labutti K."/>
            <person name="Salamov A."/>
            <person name="Andreopoulos B."/>
            <person name="Baker S."/>
            <person name="Barry K."/>
            <person name="Bills G."/>
            <person name="Bluhm B."/>
            <person name="Cannon C."/>
            <person name="Castanera R."/>
            <person name="Culley D."/>
            <person name="Daum C."/>
            <person name="Ezra D."/>
            <person name="Gonzalez J."/>
            <person name="Henrissat B."/>
            <person name="Kuo A."/>
            <person name="Liang C."/>
            <person name="Lipzen A."/>
            <person name="Lutzoni F."/>
            <person name="Magnuson J."/>
            <person name="Mondo S."/>
            <person name="Nolan M."/>
            <person name="Ohm R."/>
            <person name="Pangilinan J."/>
            <person name="Park H.-J."/>
            <person name="Ramirez L."/>
            <person name="Alfaro M."/>
            <person name="Sun H."/>
            <person name="Tritt A."/>
            <person name="Yoshinaga Y."/>
            <person name="Zwiers L.-H."/>
            <person name="Turgeon B."/>
            <person name="Goodwin S."/>
            <person name="Spatafora J."/>
            <person name="Crous P."/>
            <person name="Grigoriev I."/>
        </authorList>
    </citation>
    <scope>NUCLEOTIDE SEQUENCE</scope>
    <source>
        <strain evidence="3">CBS 121739</strain>
    </source>
</reference>
<gene>
    <name evidence="3" type="ORF">EJ05DRAFT_440940</name>
</gene>
<evidence type="ECO:0000313" key="4">
    <source>
        <dbReference type="Proteomes" id="UP000799437"/>
    </source>
</evidence>
<dbReference type="PANTHER" id="PTHR31668">
    <property type="entry name" value="GLUCOSE TRANSPORT TRANSCRIPTION REGULATOR RGT1-RELATED-RELATED"/>
    <property type="match status" value="1"/>
</dbReference>
<dbReference type="GeneID" id="54483011"/>
<dbReference type="OrthoDB" id="4132249at2759"/>
<keyword evidence="1" id="KW-0539">Nucleus</keyword>
<organism evidence="3 4">
    <name type="scientific">Pseudovirgaria hyperparasitica</name>
    <dbReference type="NCBI Taxonomy" id="470096"/>
    <lineage>
        <taxon>Eukaryota</taxon>
        <taxon>Fungi</taxon>
        <taxon>Dikarya</taxon>
        <taxon>Ascomycota</taxon>
        <taxon>Pezizomycotina</taxon>
        <taxon>Dothideomycetes</taxon>
        <taxon>Dothideomycetes incertae sedis</taxon>
        <taxon>Acrospermales</taxon>
        <taxon>Acrospermaceae</taxon>
        <taxon>Pseudovirgaria</taxon>
    </lineage>
</organism>
<evidence type="ECO:0000313" key="3">
    <source>
        <dbReference type="EMBL" id="KAF2756449.1"/>
    </source>
</evidence>
<evidence type="ECO:0000256" key="1">
    <source>
        <dbReference type="ARBA" id="ARBA00023242"/>
    </source>
</evidence>
<dbReference type="CDD" id="cd12148">
    <property type="entry name" value="fungal_TF_MHR"/>
    <property type="match status" value="1"/>
</dbReference>
<dbReference type="GO" id="GO:0008270">
    <property type="term" value="F:zinc ion binding"/>
    <property type="evidence" value="ECO:0007669"/>
    <property type="project" value="InterPro"/>
</dbReference>
<name>A0A6A6W2U5_9PEZI</name>
<evidence type="ECO:0000259" key="2">
    <source>
        <dbReference type="Pfam" id="PF04082"/>
    </source>
</evidence>
<protein>
    <recommendedName>
        <fullName evidence="2">Xylanolytic transcriptional activator regulatory domain-containing protein</fullName>
    </recommendedName>
</protein>
<sequence length="421" mass="47568">MDTQLNLGSPAFWAQGSPESETLLHKCINLFFQNMYPIFPLVHEATFRAKLGNPGELETIDRVLILAMCALSIIQVSDVAWGNLSHDSRMTKGKDLIRQALELRLTCDFTEMSSLAGILTSLFLQTAYFELRRRRSSWFYLREAITLAQAARLHEASGYEGMDYVERICAQRIYAILFITERGASILSVLPVSIKFVPVLPADILPGEDPSILSGLQSIYTLFSLLDESFVELWNAPTEPFPQRQGHVNIAAMQHKLKALDLDTMGLTVIQSADIRVTQQWLRLVFWQAAMRQGLISSTAEDSAFTYDFPREIGHLLVNILKSLPPAAIQAHGLGIFEKQFEVAYSLLDNLTLSQSKSPEDYENLRFIFRCLSASPSSRDTYVRALETKMDNQRRPSNTAGIEFVVNWDLRTHEGRRLSVI</sequence>
<dbReference type="EMBL" id="ML996575">
    <property type="protein sequence ID" value="KAF2756449.1"/>
    <property type="molecule type" value="Genomic_DNA"/>
</dbReference>
<dbReference type="AlphaFoldDB" id="A0A6A6W2U5"/>
<keyword evidence="4" id="KW-1185">Reference proteome</keyword>
<dbReference type="RefSeq" id="XP_033598900.1">
    <property type="nucleotide sequence ID" value="XM_033741957.1"/>
</dbReference>
<dbReference type="GO" id="GO:0006351">
    <property type="term" value="P:DNA-templated transcription"/>
    <property type="evidence" value="ECO:0007669"/>
    <property type="project" value="InterPro"/>
</dbReference>
<dbReference type="GO" id="GO:0003677">
    <property type="term" value="F:DNA binding"/>
    <property type="evidence" value="ECO:0007669"/>
    <property type="project" value="InterPro"/>
</dbReference>
<feature type="domain" description="Xylanolytic transcriptional activator regulatory" evidence="2">
    <location>
        <begin position="28"/>
        <end position="187"/>
    </location>
</feature>
<dbReference type="Pfam" id="PF04082">
    <property type="entry name" value="Fungal_trans"/>
    <property type="match status" value="1"/>
</dbReference>
<dbReference type="PANTHER" id="PTHR31668:SF29">
    <property type="entry name" value="ZN(2)-C6 FUNGAL-TYPE DOMAIN-CONTAINING PROTEIN"/>
    <property type="match status" value="1"/>
</dbReference>
<accession>A0A6A6W2U5</accession>